<keyword evidence="1" id="KW-0675">Receptor</keyword>
<evidence type="ECO:0000313" key="1">
    <source>
        <dbReference type="EMBL" id="EKC37076.1"/>
    </source>
</evidence>
<reference evidence="1" key="1">
    <citation type="journal article" date="2012" name="Nature">
        <title>The oyster genome reveals stress adaptation and complexity of shell formation.</title>
        <authorList>
            <person name="Zhang G."/>
            <person name="Fang X."/>
            <person name="Guo X."/>
            <person name="Li L."/>
            <person name="Luo R."/>
            <person name="Xu F."/>
            <person name="Yang P."/>
            <person name="Zhang L."/>
            <person name="Wang X."/>
            <person name="Qi H."/>
            <person name="Xiong Z."/>
            <person name="Que H."/>
            <person name="Xie Y."/>
            <person name="Holland P.W."/>
            <person name="Paps J."/>
            <person name="Zhu Y."/>
            <person name="Wu F."/>
            <person name="Chen Y."/>
            <person name="Wang J."/>
            <person name="Peng C."/>
            <person name="Meng J."/>
            <person name="Yang L."/>
            <person name="Liu J."/>
            <person name="Wen B."/>
            <person name="Zhang N."/>
            <person name="Huang Z."/>
            <person name="Zhu Q."/>
            <person name="Feng Y."/>
            <person name="Mount A."/>
            <person name="Hedgecock D."/>
            <person name="Xu Z."/>
            <person name="Liu Y."/>
            <person name="Domazet-Loso T."/>
            <person name="Du Y."/>
            <person name="Sun X."/>
            <person name="Zhang S."/>
            <person name="Liu B."/>
            <person name="Cheng P."/>
            <person name="Jiang X."/>
            <person name="Li J."/>
            <person name="Fan D."/>
            <person name="Wang W."/>
            <person name="Fu W."/>
            <person name="Wang T."/>
            <person name="Wang B."/>
            <person name="Zhang J."/>
            <person name="Peng Z."/>
            <person name="Li Y."/>
            <person name="Li N."/>
            <person name="Wang J."/>
            <person name="Chen M."/>
            <person name="He Y."/>
            <person name="Tan F."/>
            <person name="Song X."/>
            <person name="Zheng Q."/>
            <person name="Huang R."/>
            <person name="Yang H."/>
            <person name="Du X."/>
            <person name="Chen L."/>
            <person name="Yang M."/>
            <person name="Gaffney P.M."/>
            <person name="Wang S."/>
            <person name="Luo L."/>
            <person name="She Z."/>
            <person name="Ming Y."/>
            <person name="Huang W."/>
            <person name="Zhang S."/>
            <person name="Huang B."/>
            <person name="Zhang Y."/>
            <person name="Qu T."/>
            <person name="Ni P."/>
            <person name="Miao G."/>
            <person name="Wang J."/>
            <person name="Wang Q."/>
            <person name="Steinberg C.E."/>
            <person name="Wang H."/>
            <person name="Li N."/>
            <person name="Qian L."/>
            <person name="Zhang G."/>
            <person name="Li Y."/>
            <person name="Yang H."/>
            <person name="Liu X."/>
            <person name="Wang J."/>
            <person name="Yin Y."/>
            <person name="Wang J."/>
        </authorList>
    </citation>
    <scope>NUCLEOTIDE SEQUENCE [LARGE SCALE GENOMIC DNA]</scope>
    <source>
        <strain evidence="1">05x7-T-G4-1.051#20</strain>
    </source>
</reference>
<dbReference type="EMBL" id="JH816558">
    <property type="protein sequence ID" value="EKC37076.1"/>
    <property type="molecule type" value="Genomic_DNA"/>
</dbReference>
<name>K1RRN1_MAGGI</name>
<organism evidence="1">
    <name type="scientific">Magallana gigas</name>
    <name type="common">Pacific oyster</name>
    <name type="synonym">Crassostrea gigas</name>
    <dbReference type="NCBI Taxonomy" id="29159"/>
    <lineage>
        <taxon>Eukaryota</taxon>
        <taxon>Metazoa</taxon>
        <taxon>Spiralia</taxon>
        <taxon>Lophotrochozoa</taxon>
        <taxon>Mollusca</taxon>
        <taxon>Bivalvia</taxon>
        <taxon>Autobranchia</taxon>
        <taxon>Pteriomorphia</taxon>
        <taxon>Ostreida</taxon>
        <taxon>Ostreoidea</taxon>
        <taxon>Ostreidae</taxon>
        <taxon>Magallana</taxon>
    </lineage>
</organism>
<dbReference type="Gene3D" id="2.170.300.10">
    <property type="entry name" value="Tie2 ligand-binding domain superfamily"/>
    <property type="match status" value="1"/>
</dbReference>
<protein>
    <submittedName>
        <fullName evidence="1">Endothelial cells scavenger receptor</fullName>
    </submittedName>
</protein>
<gene>
    <name evidence="1" type="ORF">CGI_10018812</name>
</gene>
<accession>K1RRN1</accession>
<dbReference type="AlphaFoldDB" id="K1RRN1"/>
<proteinExistence type="predicted"/>
<dbReference type="InParanoid" id="K1RRN1"/>
<dbReference type="HOGENOM" id="CLU_1236115_0_0_1"/>
<sequence length="224" mass="24787">MGTRVMKHVVMGVQEELVTNRKEPAVLVVNKTGQGVYVMVGCGKNNGICIKGCTPVQYGDTCDETCSHGCAGGTCDQQKGTCSAGCKQNWTGRLCDDGCAFGKFGDFCNETCDEHCVSYWHEDTEKYKKLKESNLETLFILYGMIAALCVSLIVNGCMIKWNLRRDQYKGQDVNQNTMNKNVPLQDSISPQDMYDTVGDDTKYEDLGQLSGSPHYDQLELIKPS</sequence>